<dbReference type="Pfam" id="PF00753">
    <property type="entry name" value="Lactamase_B"/>
    <property type="match status" value="1"/>
</dbReference>
<dbReference type="Gene3D" id="1.10.10.10">
    <property type="entry name" value="Winged helix-like DNA-binding domain superfamily/Winged helix DNA-binding domain"/>
    <property type="match status" value="1"/>
</dbReference>
<dbReference type="InterPro" id="IPR047921">
    <property type="entry name" value="LACTB2-like_MBL-fold"/>
</dbReference>
<evidence type="ECO:0000313" key="6">
    <source>
        <dbReference type="EMBL" id="ORZ03214.1"/>
    </source>
</evidence>
<feature type="domain" description="Metallo-beta-lactamase" evidence="5">
    <location>
        <begin position="38"/>
        <end position="229"/>
    </location>
</feature>
<reference evidence="6 7" key="1">
    <citation type="submission" date="2016-07" db="EMBL/GenBank/DDBJ databases">
        <title>Pervasive Adenine N6-methylation of Active Genes in Fungi.</title>
        <authorList>
            <consortium name="DOE Joint Genome Institute"/>
            <person name="Mondo S.J."/>
            <person name="Dannebaum R.O."/>
            <person name="Kuo R.C."/>
            <person name="Labutti K."/>
            <person name="Haridas S."/>
            <person name="Kuo A."/>
            <person name="Salamov A."/>
            <person name="Ahrendt S.R."/>
            <person name="Lipzen A."/>
            <person name="Sullivan W."/>
            <person name="Andreopoulos W.B."/>
            <person name="Clum A."/>
            <person name="Lindquist E."/>
            <person name="Daum C."/>
            <person name="Ramamoorthy G.K."/>
            <person name="Gryganskyi A."/>
            <person name="Culley D."/>
            <person name="Magnuson J.K."/>
            <person name="James T.Y."/>
            <person name="O'Malley M.A."/>
            <person name="Stajich J.E."/>
            <person name="Spatafora J.W."/>
            <person name="Visel A."/>
            <person name="Grigoriev I.V."/>
        </authorList>
    </citation>
    <scope>NUCLEOTIDE SEQUENCE [LARGE SCALE GENOMIC DNA]</scope>
    <source>
        <strain evidence="6 7">NRRL 2496</strain>
    </source>
</reference>
<comment type="caution">
    <text evidence="6">The sequence shown here is derived from an EMBL/GenBank/DDBJ whole genome shotgun (WGS) entry which is preliminary data.</text>
</comment>
<dbReference type="STRING" id="13706.A0A1X2HUQ0"/>
<dbReference type="GO" id="GO:0044550">
    <property type="term" value="P:secondary metabolite biosynthetic process"/>
    <property type="evidence" value="ECO:0007669"/>
    <property type="project" value="TreeGrafter"/>
</dbReference>
<dbReference type="PANTHER" id="PTHR23131">
    <property type="entry name" value="ENDORIBONUCLEASE LACTB2"/>
    <property type="match status" value="1"/>
</dbReference>
<evidence type="ECO:0000256" key="2">
    <source>
        <dbReference type="ARBA" id="ARBA00022723"/>
    </source>
</evidence>
<evidence type="ECO:0000256" key="4">
    <source>
        <dbReference type="ARBA" id="ARBA00022833"/>
    </source>
</evidence>
<sequence length="334" mass="37491">MSSVRTKQSLDVLPDVAQLSDRVWRVLGQNPGPFTLQGTNTYLVGAGPRKILIDCGQGELGYMPLLRQALQNIDPHAFISDILITHCHFDHWLGVSDFFPANASTSEHDCQSEDDAAAAELSIRVHKYPLDPDSHDAQIFMNGFPDHIDIQPLHEGQVLQVDEETTLQVVHTGGHTKDHCCFWLREENAIFTGDCVLGHGTVVFDDLVEYLDGLRKLETLQPQMLYPGHGPVVQDGIAKIRQYVNIRLQREDQILALIQSEADRDIWTPIDIGQRLGDGLPPEVQPAYIRGIALHLLKLQHDGKVRAKDATVANKYDVYDLISKEYYYIGNSRL</sequence>
<evidence type="ECO:0000259" key="5">
    <source>
        <dbReference type="SMART" id="SM00849"/>
    </source>
</evidence>
<evidence type="ECO:0000256" key="3">
    <source>
        <dbReference type="ARBA" id="ARBA00022801"/>
    </source>
</evidence>
<dbReference type="InParanoid" id="A0A1X2HUQ0"/>
<dbReference type="CDD" id="cd07722">
    <property type="entry name" value="LACTB2-like_MBL-fold"/>
    <property type="match status" value="1"/>
</dbReference>
<dbReference type="SMART" id="SM00849">
    <property type="entry name" value="Lactamase_B"/>
    <property type="match status" value="1"/>
</dbReference>
<accession>A0A1X2HUQ0</accession>
<protein>
    <submittedName>
        <fullName evidence="6">Beta-lactamase-like protein</fullName>
    </submittedName>
</protein>
<evidence type="ECO:0000313" key="7">
    <source>
        <dbReference type="Proteomes" id="UP000242180"/>
    </source>
</evidence>
<dbReference type="GO" id="GO:0046872">
    <property type="term" value="F:metal ion binding"/>
    <property type="evidence" value="ECO:0007669"/>
    <property type="project" value="UniProtKB-KW"/>
</dbReference>
<keyword evidence="4" id="KW-0862">Zinc</keyword>
<dbReference type="SUPFAM" id="SSF56281">
    <property type="entry name" value="Metallo-hydrolase/oxidoreductase"/>
    <property type="match status" value="1"/>
</dbReference>
<dbReference type="InterPro" id="IPR050662">
    <property type="entry name" value="Sec-metab_biosynth-thioest"/>
</dbReference>
<dbReference type="PANTHER" id="PTHR23131:SF0">
    <property type="entry name" value="ENDORIBONUCLEASE LACTB2"/>
    <property type="match status" value="1"/>
</dbReference>
<name>A0A1X2HUQ0_SYNRA</name>
<comment type="similarity">
    <text evidence="1">Belongs to the metallo-beta-lactamase superfamily.</text>
</comment>
<dbReference type="EMBL" id="MCGN01000001">
    <property type="protein sequence ID" value="ORZ03214.1"/>
    <property type="molecule type" value="Genomic_DNA"/>
</dbReference>
<gene>
    <name evidence="6" type="ORF">BCR43DRAFT_482938</name>
</gene>
<evidence type="ECO:0000256" key="1">
    <source>
        <dbReference type="ARBA" id="ARBA00007749"/>
    </source>
</evidence>
<organism evidence="6 7">
    <name type="scientific">Syncephalastrum racemosum</name>
    <name type="common">Filamentous fungus</name>
    <dbReference type="NCBI Taxonomy" id="13706"/>
    <lineage>
        <taxon>Eukaryota</taxon>
        <taxon>Fungi</taxon>
        <taxon>Fungi incertae sedis</taxon>
        <taxon>Mucoromycota</taxon>
        <taxon>Mucoromycotina</taxon>
        <taxon>Mucoromycetes</taxon>
        <taxon>Mucorales</taxon>
        <taxon>Syncephalastraceae</taxon>
        <taxon>Syncephalastrum</taxon>
    </lineage>
</organism>
<dbReference type="Proteomes" id="UP000242180">
    <property type="component" value="Unassembled WGS sequence"/>
</dbReference>
<dbReference type="OrthoDB" id="17458at2759"/>
<dbReference type="OMA" id="WQAMDVV"/>
<proteinExistence type="inferred from homology"/>
<dbReference type="InterPro" id="IPR036866">
    <property type="entry name" value="RibonucZ/Hydroxyglut_hydro"/>
</dbReference>
<dbReference type="AlphaFoldDB" id="A0A1X2HUQ0"/>
<keyword evidence="3" id="KW-0378">Hydrolase</keyword>
<dbReference type="InterPro" id="IPR036388">
    <property type="entry name" value="WH-like_DNA-bd_sf"/>
</dbReference>
<dbReference type="InterPro" id="IPR001279">
    <property type="entry name" value="Metallo-B-lactamas"/>
</dbReference>
<keyword evidence="7" id="KW-1185">Reference proteome</keyword>
<dbReference type="Gene3D" id="3.60.15.10">
    <property type="entry name" value="Ribonuclease Z/Hydroxyacylglutathione hydrolase-like"/>
    <property type="match status" value="1"/>
</dbReference>
<dbReference type="GO" id="GO:0016787">
    <property type="term" value="F:hydrolase activity"/>
    <property type="evidence" value="ECO:0007669"/>
    <property type="project" value="UniProtKB-KW"/>
</dbReference>
<keyword evidence="2" id="KW-0479">Metal-binding</keyword>